<keyword evidence="2" id="KW-1185">Reference proteome</keyword>
<reference evidence="1 2" key="1">
    <citation type="submission" date="2021-06" db="EMBL/GenBank/DDBJ databases">
        <authorList>
            <person name="Sun Q."/>
            <person name="Li D."/>
        </authorList>
    </citation>
    <scope>NUCLEOTIDE SEQUENCE [LARGE SCALE GENOMIC DNA]</scope>
    <source>
        <strain evidence="1 2">MSJ-11</strain>
    </source>
</reference>
<sequence>MSVYDEGLNLQEEEFNPYNYEIEYGEREDFTYNEGKRLAESIFFQKKIMEIL</sequence>
<evidence type="ECO:0000313" key="2">
    <source>
        <dbReference type="Proteomes" id="UP000726170"/>
    </source>
</evidence>
<dbReference type="Proteomes" id="UP000726170">
    <property type="component" value="Unassembled WGS sequence"/>
</dbReference>
<organism evidence="1 2">
    <name type="scientific">Clostridium mobile</name>
    <dbReference type="NCBI Taxonomy" id="2841512"/>
    <lineage>
        <taxon>Bacteria</taxon>
        <taxon>Bacillati</taxon>
        <taxon>Bacillota</taxon>
        <taxon>Clostridia</taxon>
        <taxon>Eubacteriales</taxon>
        <taxon>Clostridiaceae</taxon>
        <taxon>Clostridium</taxon>
    </lineage>
</organism>
<dbReference type="RefSeq" id="WP_216437117.1">
    <property type="nucleotide sequence ID" value="NZ_JAHLQF010000001.1"/>
</dbReference>
<dbReference type="EMBL" id="JAHLQF010000001">
    <property type="protein sequence ID" value="MBU5482691.1"/>
    <property type="molecule type" value="Genomic_DNA"/>
</dbReference>
<gene>
    <name evidence="1" type="ORF">KQI86_00045</name>
</gene>
<proteinExistence type="predicted"/>
<evidence type="ECO:0000313" key="1">
    <source>
        <dbReference type="EMBL" id="MBU5482691.1"/>
    </source>
</evidence>
<comment type="caution">
    <text evidence="1">The sequence shown here is derived from an EMBL/GenBank/DDBJ whole genome shotgun (WGS) entry which is preliminary data.</text>
</comment>
<protein>
    <submittedName>
        <fullName evidence="1">Uncharacterized protein</fullName>
    </submittedName>
</protein>
<accession>A0ABS6EBW9</accession>
<name>A0ABS6EBW9_9CLOT</name>